<dbReference type="InterPro" id="IPR013556">
    <property type="entry name" value="Flag_M-ring_C"/>
</dbReference>
<evidence type="ECO:0000259" key="12">
    <source>
        <dbReference type="Pfam" id="PF01514"/>
    </source>
</evidence>
<dbReference type="InterPro" id="IPR000067">
    <property type="entry name" value="FlgMring_FliF"/>
</dbReference>
<dbReference type="NCBIfam" id="TIGR00206">
    <property type="entry name" value="fliF"/>
    <property type="match status" value="1"/>
</dbReference>
<feature type="compositionally biased region" description="Basic and acidic residues" evidence="10">
    <location>
        <begin position="273"/>
        <end position="287"/>
    </location>
</feature>
<feature type="region of interest" description="Disordered" evidence="10">
    <location>
        <begin position="273"/>
        <end position="338"/>
    </location>
</feature>
<evidence type="ECO:0000256" key="1">
    <source>
        <dbReference type="ARBA" id="ARBA00004117"/>
    </source>
</evidence>
<dbReference type="GO" id="GO:0071973">
    <property type="term" value="P:bacterial-type flagellum-dependent cell motility"/>
    <property type="evidence" value="ECO:0007669"/>
    <property type="project" value="InterPro"/>
</dbReference>
<evidence type="ECO:0000256" key="5">
    <source>
        <dbReference type="ARBA" id="ARBA00022692"/>
    </source>
</evidence>
<evidence type="ECO:0000256" key="2">
    <source>
        <dbReference type="ARBA" id="ARBA00004651"/>
    </source>
</evidence>
<evidence type="ECO:0000256" key="9">
    <source>
        <dbReference type="PIRNR" id="PIRNR004862"/>
    </source>
</evidence>
<feature type="compositionally biased region" description="Polar residues" evidence="10">
    <location>
        <begin position="288"/>
        <end position="300"/>
    </location>
</feature>
<dbReference type="Gene3D" id="3.30.300.30">
    <property type="match status" value="1"/>
</dbReference>
<proteinExistence type="inferred from homology"/>
<evidence type="ECO:0000256" key="11">
    <source>
        <dbReference type="SAM" id="Phobius"/>
    </source>
</evidence>
<keyword evidence="7 11" id="KW-0472">Membrane</keyword>
<sequence length="545" mass="58892">MGWVRRVVKPVLDLVTKLGPARLAAMAAVTLTLVGFFAFVILRVSRPDMGVLFSDLSMQDSGAVIRDLDARGIRYETRGDAGQTILAPRPDLARLRMDLAGKGLPTQGGVGYEIFDKGDAFSSTNFVQNVNHLRALEGELARSIRAIGRVQAARVHLVLPERRLFERDREAPSAAIVLKLMGDLDAGQVRAIRHLAASAVEGLKPERVSIVDERGRLLADGARGADARTGADLEEKQSGLERRLRLQIEEIVAGIVGQGRARVQVSAELDMNRVESRSETFDPESRVVRSSQTRNESSLTGGAEGQVTVGNELPGANQQDKAPAQKDQTNKTEETTNYEISRVTKTEVVEGGRLKRLSVAVALDGIYAPGPDGKPAYQARPAAEIERIAALVRTAVGFDKARGDQVEVVNLRFAEAPAVPEFVETSLVQSLLAPTKEDVLRVVELGVLALLTLIVLMAVVRPLVRRVLEAEAAPAALLAAPALAGVEGLPAEMPALSRDNPTARLVEFAKINGQVQAETVQRVVDMVRASPTETVEVLRNWIQEN</sequence>
<keyword evidence="8 9" id="KW-0975">Bacterial flagellum</keyword>
<gene>
    <name evidence="14" type="primary">fliF_2</name>
    <name evidence="14" type="ORF">MOX02_30720</name>
</gene>
<dbReference type="InterPro" id="IPR006182">
    <property type="entry name" value="FliF_N_dom"/>
</dbReference>
<evidence type="ECO:0000256" key="4">
    <source>
        <dbReference type="ARBA" id="ARBA00022475"/>
    </source>
</evidence>
<name>A0A512J4Z5_9HYPH</name>
<dbReference type="InterPro" id="IPR045851">
    <property type="entry name" value="AMP-bd_C_sf"/>
</dbReference>
<dbReference type="GO" id="GO:0003774">
    <property type="term" value="F:cytoskeletal motor activity"/>
    <property type="evidence" value="ECO:0007669"/>
    <property type="project" value="InterPro"/>
</dbReference>
<evidence type="ECO:0000313" key="15">
    <source>
        <dbReference type="Proteomes" id="UP000321960"/>
    </source>
</evidence>
<keyword evidence="14" id="KW-0969">Cilium</keyword>
<dbReference type="PRINTS" id="PR01009">
    <property type="entry name" value="FLGMRINGFLIF"/>
</dbReference>
<protein>
    <recommendedName>
        <fullName evidence="9">Flagellar M-ring protein</fullName>
    </recommendedName>
</protein>
<dbReference type="Pfam" id="PF01514">
    <property type="entry name" value="YscJ_FliF"/>
    <property type="match status" value="1"/>
</dbReference>
<dbReference type="EMBL" id="BJZU01000061">
    <property type="protein sequence ID" value="GEP05034.1"/>
    <property type="molecule type" value="Genomic_DNA"/>
</dbReference>
<evidence type="ECO:0000313" key="14">
    <source>
        <dbReference type="EMBL" id="GEP05034.1"/>
    </source>
</evidence>
<organism evidence="14 15">
    <name type="scientific">Methylobacterium oxalidis</name>
    <dbReference type="NCBI Taxonomy" id="944322"/>
    <lineage>
        <taxon>Bacteria</taxon>
        <taxon>Pseudomonadati</taxon>
        <taxon>Pseudomonadota</taxon>
        <taxon>Alphaproteobacteria</taxon>
        <taxon>Hyphomicrobiales</taxon>
        <taxon>Methylobacteriaceae</taxon>
        <taxon>Methylobacterium</taxon>
    </lineage>
</organism>
<keyword evidence="14" id="KW-0966">Cell projection</keyword>
<dbReference type="PIRSF" id="PIRSF004862">
    <property type="entry name" value="FliF"/>
    <property type="match status" value="1"/>
</dbReference>
<evidence type="ECO:0000256" key="8">
    <source>
        <dbReference type="ARBA" id="ARBA00023143"/>
    </source>
</evidence>
<dbReference type="Proteomes" id="UP000321960">
    <property type="component" value="Unassembled WGS sequence"/>
</dbReference>
<keyword evidence="14" id="KW-0282">Flagellum</keyword>
<evidence type="ECO:0000256" key="7">
    <source>
        <dbReference type="ARBA" id="ARBA00023136"/>
    </source>
</evidence>
<dbReference type="GO" id="GO:0005886">
    <property type="term" value="C:plasma membrane"/>
    <property type="evidence" value="ECO:0007669"/>
    <property type="project" value="UniProtKB-SubCell"/>
</dbReference>
<reference evidence="14 15" key="1">
    <citation type="submission" date="2019-07" db="EMBL/GenBank/DDBJ databases">
        <title>Whole genome shotgun sequence of Methylobacterium oxalidis NBRC 107715.</title>
        <authorList>
            <person name="Hosoyama A."/>
            <person name="Uohara A."/>
            <person name="Ohji S."/>
            <person name="Ichikawa N."/>
        </authorList>
    </citation>
    <scope>NUCLEOTIDE SEQUENCE [LARGE SCALE GENOMIC DNA]</scope>
    <source>
        <strain evidence="14 15">NBRC 107715</strain>
    </source>
</reference>
<dbReference type="Pfam" id="PF08345">
    <property type="entry name" value="YscJ_FliF_C"/>
    <property type="match status" value="1"/>
</dbReference>
<evidence type="ECO:0000256" key="3">
    <source>
        <dbReference type="ARBA" id="ARBA00007971"/>
    </source>
</evidence>
<evidence type="ECO:0000256" key="10">
    <source>
        <dbReference type="SAM" id="MobiDB-lite"/>
    </source>
</evidence>
<dbReference type="GO" id="GO:0009431">
    <property type="term" value="C:bacterial-type flagellum basal body, MS ring"/>
    <property type="evidence" value="ECO:0007669"/>
    <property type="project" value="InterPro"/>
</dbReference>
<keyword evidence="4" id="KW-1003">Cell membrane</keyword>
<comment type="similarity">
    <text evidence="3 9">Belongs to the FliF family.</text>
</comment>
<accession>A0A512J4Z5</accession>
<keyword evidence="6 11" id="KW-1133">Transmembrane helix</keyword>
<dbReference type="PANTHER" id="PTHR30046:SF0">
    <property type="entry name" value="FLAGELLAR M-RING PROTEIN"/>
    <property type="match status" value="1"/>
</dbReference>
<dbReference type="PANTHER" id="PTHR30046">
    <property type="entry name" value="FLAGELLAR M-RING PROTEIN"/>
    <property type="match status" value="1"/>
</dbReference>
<comment type="caution">
    <text evidence="14">The sequence shown here is derived from an EMBL/GenBank/DDBJ whole genome shotgun (WGS) entry which is preliminary data.</text>
</comment>
<dbReference type="InterPro" id="IPR043427">
    <property type="entry name" value="YscJ/FliF"/>
</dbReference>
<evidence type="ECO:0000259" key="13">
    <source>
        <dbReference type="Pfam" id="PF08345"/>
    </source>
</evidence>
<dbReference type="AlphaFoldDB" id="A0A512J4Z5"/>
<feature type="domain" description="Flagellar M-ring C-terminal" evidence="13">
    <location>
        <begin position="255"/>
        <end position="413"/>
    </location>
</feature>
<keyword evidence="5 11" id="KW-0812">Transmembrane</keyword>
<feature type="transmembrane region" description="Helical" evidence="11">
    <location>
        <begin position="21"/>
        <end position="42"/>
    </location>
</feature>
<feature type="domain" description="Flagellar M-ring N-terminal" evidence="12">
    <location>
        <begin position="45"/>
        <end position="219"/>
    </location>
</feature>
<comment type="function">
    <text evidence="9">The M ring may be actively involved in energy transduction.</text>
</comment>
<evidence type="ECO:0000256" key="6">
    <source>
        <dbReference type="ARBA" id="ARBA00022989"/>
    </source>
</evidence>
<comment type="subcellular location">
    <subcellularLocation>
        <location evidence="1 9">Bacterial flagellum basal body</location>
    </subcellularLocation>
    <subcellularLocation>
        <location evidence="2">Cell membrane</location>
        <topology evidence="2">Multi-pass membrane protein</topology>
    </subcellularLocation>
</comment>